<evidence type="ECO:0000259" key="1">
    <source>
        <dbReference type="Pfam" id="PF15640"/>
    </source>
</evidence>
<accession>A0A9Q6ZHH1</accession>
<dbReference type="RefSeq" id="WP_081474117.1">
    <property type="nucleotide sequence ID" value="NZ_CP068108.1"/>
</dbReference>
<dbReference type="EMBL" id="CP068108">
    <property type="protein sequence ID" value="QQU00374.1"/>
    <property type="molecule type" value="Genomic_DNA"/>
</dbReference>
<feature type="domain" description="Tox-MPTase4" evidence="1">
    <location>
        <begin position="3"/>
        <end position="68"/>
    </location>
</feature>
<gene>
    <name evidence="2" type="ORF">I6I88_00965</name>
</gene>
<name>A0A9Q6ZHH1_MYROD</name>
<evidence type="ECO:0000313" key="3">
    <source>
        <dbReference type="Proteomes" id="UP000596202"/>
    </source>
</evidence>
<dbReference type="InterPro" id="IPR028912">
    <property type="entry name" value="Tox-MPTase4_dom"/>
</dbReference>
<evidence type="ECO:0000313" key="2">
    <source>
        <dbReference type="EMBL" id="QQU00374.1"/>
    </source>
</evidence>
<dbReference type="OrthoDB" id="1213982at2"/>
<dbReference type="Proteomes" id="UP000596202">
    <property type="component" value="Chromosome"/>
</dbReference>
<organism evidence="2 3">
    <name type="scientific">Myroides odoratus</name>
    <name type="common">Flavobacterium odoratum</name>
    <dbReference type="NCBI Taxonomy" id="256"/>
    <lineage>
        <taxon>Bacteria</taxon>
        <taxon>Pseudomonadati</taxon>
        <taxon>Bacteroidota</taxon>
        <taxon>Flavobacteriia</taxon>
        <taxon>Flavobacteriales</taxon>
        <taxon>Flavobacteriaceae</taxon>
        <taxon>Myroides</taxon>
    </lineage>
</organism>
<dbReference type="Pfam" id="PF15640">
    <property type="entry name" value="Tox-MPTase4"/>
    <property type="match status" value="1"/>
</dbReference>
<protein>
    <recommendedName>
        <fullName evidence="1">Tox-MPTase4 domain-containing protein</fullName>
    </recommendedName>
</protein>
<sequence length="79" mass="9545">MIKNSTELIAFHEMSHVKHFEEVGEVVYKNLKDLDKEMYVWKQILNNRSKWTKVELNDALKSINRLRVKKYDLEPIKIK</sequence>
<dbReference type="GeneID" id="93526198"/>
<reference evidence="2 3" key="1">
    <citation type="submission" date="2021-01" db="EMBL/GenBank/DDBJ databases">
        <title>FDA dAtabase for Regulatory Grade micrObial Sequences (FDA-ARGOS): Supporting development and validation of Infectious Disease Dx tests.</title>
        <authorList>
            <person name="Sproer C."/>
            <person name="Gronow S."/>
            <person name="Severitt S."/>
            <person name="Schroder I."/>
            <person name="Tallon L."/>
            <person name="Sadzewicz L."/>
            <person name="Zhao X."/>
            <person name="Boylan J."/>
            <person name="Ott S."/>
            <person name="Bowen H."/>
            <person name="Vavikolanu K."/>
            <person name="Mehta A."/>
            <person name="Aluvathingal J."/>
            <person name="Nadendla S."/>
            <person name="Lowell S."/>
            <person name="Myers T."/>
            <person name="Yan Y."/>
            <person name="Sichtig H."/>
        </authorList>
    </citation>
    <scope>NUCLEOTIDE SEQUENCE [LARGE SCALE GENOMIC DNA]</scope>
    <source>
        <strain evidence="2 3">FDAARGOS_1131</strain>
    </source>
</reference>
<proteinExistence type="predicted"/>
<dbReference type="AlphaFoldDB" id="A0A9Q6ZHH1"/>